<feature type="region of interest" description="Disordered" evidence="4">
    <location>
        <begin position="1"/>
        <end position="71"/>
    </location>
</feature>
<evidence type="ECO:0000313" key="6">
    <source>
        <dbReference type="EMBL" id="CAC5397465.1"/>
    </source>
</evidence>
<dbReference type="GO" id="GO:0031012">
    <property type="term" value="C:extracellular matrix"/>
    <property type="evidence" value="ECO:0007669"/>
    <property type="project" value="TreeGrafter"/>
</dbReference>
<dbReference type="GO" id="GO:0061343">
    <property type="term" value="P:cell adhesion involved in heart morphogenesis"/>
    <property type="evidence" value="ECO:0007669"/>
    <property type="project" value="TreeGrafter"/>
</dbReference>
<dbReference type="InterPro" id="IPR013083">
    <property type="entry name" value="Znf_RING/FYVE/PHD"/>
</dbReference>
<keyword evidence="1" id="KW-0479">Metal-binding</keyword>
<evidence type="ECO:0000256" key="3">
    <source>
        <dbReference type="ARBA" id="ARBA00022833"/>
    </source>
</evidence>
<reference evidence="6 7" key="1">
    <citation type="submission" date="2020-06" db="EMBL/GenBank/DDBJ databases">
        <authorList>
            <person name="Li R."/>
            <person name="Bekaert M."/>
        </authorList>
    </citation>
    <scope>NUCLEOTIDE SEQUENCE [LARGE SCALE GENOMIC DNA]</scope>
    <source>
        <strain evidence="7">wild</strain>
    </source>
</reference>
<dbReference type="InterPro" id="IPR036691">
    <property type="entry name" value="Endo/exonu/phosph_ase_sf"/>
</dbReference>
<dbReference type="InterPro" id="IPR011011">
    <property type="entry name" value="Znf_FYVE_PHD"/>
</dbReference>
<dbReference type="GO" id="GO:0008270">
    <property type="term" value="F:zinc ion binding"/>
    <property type="evidence" value="ECO:0007669"/>
    <property type="project" value="UniProtKB-KW"/>
</dbReference>
<dbReference type="Gene3D" id="3.30.40.10">
    <property type="entry name" value="Zinc/RING finger domain, C3HC4 (zinc finger)"/>
    <property type="match status" value="1"/>
</dbReference>
<evidence type="ECO:0000256" key="4">
    <source>
        <dbReference type="SAM" id="MobiDB-lite"/>
    </source>
</evidence>
<feature type="compositionally biased region" description="Acidic residues" evidence="4">
    <location>
        <begin position="42"/>
        <end position="64"/>
    </location>
</feature>
<dbReference type="Proteomes" id="UP000507470">
    <property type="component" value="Unassembled WGS sequence"/>
</dbReference>
<dbReference type="SUPFAM" id="SSF57903">
    <property type="entry name" value="FYVE/PHD zinc finger"/>
    <property type="match status" value="1"/>
</dbReference>
<dbReference type="AlphaFoldDB" id="A0A6J8CNA0"/>
<feature type="domain" description="Zinc finger PHD-type" evidence="5">
    <location>
        <begin position="140"/>
        <end position="195"/>
    </location>
</feature>
<feature type="compositionally biased region" description="Basic and acidic residues" evidence="4">
    <location>
        <begin position="10"/>
        <end position="28"/>
    </location>
</feature>
<organism evidence="6 7">
    <name type="scientific">Mytilus coruscus</name>
    <name type="common">Sea mussel</name>
    <dbReference type="NCBI Taxonomy" id="42192"/>
    <lineage>
        <taxon>Eukaryota</taxon>
        <taxon>Metazoa</taxon>
        <taxon>Spiralia</taxon>
        <taxon>Lophotrochozoa</taxon>
        <taxon>Mollusca</taxon>
        <taxon>Bivalvia</taxon>
        <taxon>Autobranchia</taxon>
        <taxon>Pteriomorphia</taxon>
        <taxon>Mytilida</taxon>
        <taxon>Mytiloidea</taxon>
        <taxon>Mytilidae</taxon>
        <taxon>Mytilinae</taxon>
        <taxon>Mytilus</taxon>
    </lineage>
</organism>
<proteinExistence type="predicted"/>
<dbReference type="Gene3D" id="3.60.10.10">
    <property type="entry name" value="Endonuclease/exonuclease/phosphatase"/>
    <property type="match status" value="1"/>
</dbReference>
<accession>A0A6J8CNA0</accession>
<dbReference type="EMBL" id="CACVKT020005677">
    <property type="protein sequence ID" value="CAC5397465.1"/>
    <property type="molecule type" value="Genomic_DNA"/>
</dbReference>
<gene>
    <name evidence="6" type="ORF">MCOR_31895</name>
</gene>
<dbReference type="PANTHER" id="PTHR33395:SF22">
    <property type="entry name" value="REVERSE TRANSCRIPTASE DOMAIN-CONTAINING PROTEIN"/>
    <property type="match status" value="1"/>
</dbReference>
<dbReference type="SMART" id="SM00249">
    <property type="entry name" value="PHD"/>
    <property type="match status" value="1"/>
</dbReference>
<dbReference type="InterPro" id="IPR001965">
    <property type="entry name" value="Znf_PHD"/>
</dbReference>
<keyword evidence="7" id="KW-1185">Reference proteome</keyword>
<dbReference type="GO" id="GO:0007508">
    <property type="term" value="P:larval heart development"/>
    <property type="evidence" value="ECO:0007669"/>
    <property type="project" value="TreeGrafter"/>
</dbReference>
<evidence type="ECO:0000256" key="1">
    <source>
        <dbReference type="ARBA" id="ARBA00022723"/>
    </source>
</evidence>
<dbReference type="PANTHER" id="PTHR33395">
    <property type="entry name" value="TRANSCRIPTASE, PUTATIVE-RELATED-RELATED"/>
    <property type="match status" value="1"/>
</dbReference>
<dbReference type="CDD" id="cd15489">
    <property type="entry name" value="PHD_SF"/>
    <property type="match status" value="1"/>
</dbReference>
<keyword evidence="3" id="KW-0862">Zinc</keyword>
<evidence type="ECO:0000313" key="7">
    <source>
        <dbReference type="Proteomes" id="UP000507470"/>
    </source>
</evidence>
<keyword evidence="2" id="KW-0863">Zinc-finger</keyword>
<dbReference type="OrthoDB" id="10524188at2759"/>
<evidence type="ECO:0000256" key="2">
    <source>
        <dbReference type="ARBA" id="ARBA00022771"/>
    </source>
</evidence>
<dbReference type="SUPFAM" id="SSF56219">
    <property type="entry name" value="DNase I-like"/>
    <property type="match status" value="1"/>
</dbReference>
<name>A0A6J8CNA0_MYTCO</name>
<sequence length="361" mass="41410">MVNASNLRQYVDHTDYRDPPQAPERHIPDNAPGEQNNPPADNDQDDQIAENESSDSETDSDNGDEPNNVIDDTFHEALKVIRRSRKVREITKFTLSENKHPFIFRPSYKTLTLLFLLRSDNIHNNPGPPKKNSKKKPKYPCTNCKKGVIATSKAISCDLCEQWSHVRCTKTISIKQYEEYFKNNTDFSYICDNCSLQHLPFNNDEHTNDQSEDTAETRASFNITSQNHDDLFRLVKRKGLHFIQCNARSLLPKLSEIKIVAAKTKAAVISITVSWLDNAVTNAEIHIEGYNIVRLDRSRNDGGVCVFIKEDIAFSPRQDLHDNRLEALWIDIVIPKTKTITIGTVYRPPKRRPFLLTLKKY</sequence>
<evidence type="ECO:0000259" key="5">
    <source>
        <dbReference type="SMART" id="SM00249"/>
    </source>
</evidence>
<protein>
    <recommendedName>
        <fullName evidence="5">Zinc finger PHD-type domain-containing protein</fullName>
    </recommendedName>
</protein>